<reference evidence="1" key="1">
    <citation type="journal article" date="2016" name="Nat. Genet.">
        <title>A high-quality carrot genome assembly provides new insights into carotenoid accumulation and asterid genome evolution.</title>
        <authorList>
            <person name="Iorizzo M."/>
            <person name="Ellison S."/>
            <person name="Senalik D."/>
            <person name="Zeng P."/>
            <person name="Satapoomin P."/>
            <person name="Huang J."/>
            <person name="Bowman M."/>
            <person name="Iovene M."/>
            <person name="Sanseverino W."/>
            <person name="Cavagnaro P."/>
            <person name="Yildiz M."/>
            <person name="Macko-Podgorni A."/>
            <person name="Moranska E."/>
            <person name="Grzebelus E."/>
            <person name="Grzebelus D."/>
            <person name="Ashrafi H."/>
            <person name="Zheng Z."/>
            <person name="Cheng S."/>
            <person name="Spooner D."/>
            <person name="Van Deynze A."/>
            <person name="Simon P."/>
        </authorList>
    </citation>
    <scope>NUCLEOTIDE SEQUENCE [LARGE SCALE GENOMIC DNA]</scope>
    <source>
        <tissue evidence="1">Leaf</tissue>
    </source>
</reference>
<dbReference type="Gramene" id="KZN09051">
    <property type="protein sequence ID" value="KZN09051"/>
    <property type="gene ID" value="DCAR_001707"/>
</dbReference>
<gene>
    <name evidence="1" type="ORF">DCAR_001707</name>
    <name evidence="2" type="ORF">DCAR_0101673</name>
</gene>
<dbReference type="EMBL" id="CP093343">
    <property type="protein sequence ID" value="WOG82508.1"/>
    <property type="molecule type" value="Genomic_DNA"/>
</dbReference>
<protein>
    <submittedName>
        <fullName evidence="1">Uncharacterized protein</fullName>
    </submittedName>
</protein>
<accession>A0A166GKD3</accession>
<name>A0A166GKD3_DAUCS</name>
<proteinExistence type="predicted"/>
<evidence type="ECO:0000313" key="3">
    <source>
        <dbReference type="Proteomes" id="UP000077755"/>
    </source>
</evidence>
<reference evidence="2" key="2">
    <citation type="submission" date="2022-03" db="EMBL/GenBank/DDBJ databases">
        <title>Draft title - Genomic analysis of global carrot germplasm unveils the trajectory of domestication and the origin of high carotenoid orange carrot.</title>
        <authorList>
            <person name="Iorizzo M."/>
            <person name="Ellison S."/>
            <person name="Senalik D."/>
            <person name="Macko-Podgorni A."/>
            <person name="Grzebelus D."/>
            <person name="Bostan H."/>
            <person name="Rolling W."/>
            <person name="Curaba J."/>
            <person name="Simon P."/>
        </authorList>
    </citation>
    <scope>NUCLEOTIDE SEQUENCE</scope>
    <source>
        <tissue evidence="2">Leaf</tissue>
    </source>
</reference>
<evidence type="ECO:0000313" key="1">
    <source>
        <dbReference type="EMBL" id="KZN09051.1"/>
    </source>
</evidence>
<dbReference type="Proteomes" id="UP000077755">
    <property type="component" value="Chromosome 1"/>
</dbReference>
<dbReference type="AlphaFoldDB" id="A0A166GKD3"/>
<organism evidence="1">
    <name type="scientific">Daucus carota subsp. sativus</name>
    <name type="common">Carrot</name>
    <dbReference type="NCBI Taxonomy" id="79200"/>
    <lineage>
        <taxon>Eukaryota</taxon>
        <taxon>Viridiplantae</taxon>
        <taxon>Streptophyta</taxon>
        <taxon>Embryophyta</taxon>
        <taxon>Tracheophyta</taxon>
        <taxon>Spermatophyta</taxon>
        <taxon>Magnoliopsida</taxon>
        <taxon>eudicotyledons</taxon>
        <taxon>Gunneridae</taxon>
        <taxon>Pentapetalae</taxon>
        <taxon>asterids</taxon>
        <taxon>campanulids</taxon>
        <taxon>Apiales</taxon>
        <taxon>Apiaceae</taxon>
        <taxon>Apioideae</taxon>
        <taxon>Scandiceae</taxon>
        <taxon>Daucinae</taxon>
        <taxon>Daucus</taxon>
        <taxon>Daucus sect. Daucus</taxon>
    </lineage>
</organism>
<sequence>MVVPAPTDYTSMDTEFALKFHHGTNNVVQSEGSESIPRYKFQLKDLEGPGSLIFNRKNLIDIIGMVVLYTDEGGSSNGLKKLGVHIINHSTNATKTYYDIDYAPLNVLKAEVSAVSGYAIGNLPPPSGSRFMNRAPVTLTMDTFPPTVIAEAPVGDEVHLPSPLFYHGQLYVSAPIVALQHDLQKLSLHEAGAPAP</sequence>
<keyword evidence="3" id="KW-1185">Reference proteome</keyword>
<evidence type="ECO:0000313" key="2">
    <source>
        <dbReference type="EMBL" id="WOG82508.1"/>
    </source>
</evidence>
<dbReference type="EMBL" id="LNRQ01000001">
    <property type="protein sequence ID" value="KZN09051.1"/>
    <property type="molecule type" value="Genomic_DNA"/>
</dbReference>